<reference evidence="9 10" key="1">
    <citation type="journal article" date="2012" name="J. Bacteriol.">
        <title>Complete genome sequences of Desulfosporosinus orientis DSM765T, Desulfosporosinus youngiae DSM17734T, Desulfosporosinus meridiei DSM13257T, and Desulfosporosinus acidiphilus DSM22704T.</title>
        <authorList>
            <person name="Pester M."/>
            <person name="Brambilla E."/>
            <person name="Alazard D."/>
            <person name="Rattei T."/>
            <person name="Weinmaier T."/>
            <person name="Han J."/>
            <person name="Lucas S."/>
            <person name="Lapidus A."/>
            <person name="Cheng J.F."/>
            <person name="Goodwin L."/>
            <person name="Pitluck S."/>
            <person name="Peters L."/>
            <person name="Ovchinnikova G."/>
            <person name="Teshima H."/>
            <person name="Detter J.C."/>
            <person name="Han C.S."/>
            <person name="Tapia R."/>
            <person name="Land M.L."/>
            <person name="Hauser L."/>
            <person name="Kyrpides N.C."/>
            <person name="Ivanova N.N."/>
            <person name="Pagani I."/>
            <person name="Huntmann M."/>
            <person name="Wei C.L."/>
            <person name="Davenport K.W."/>
            <person name="Daligault H."/>
            <person name="Chain P.S."/>
            <person name="Chen A."/>
            <person name="Mavromatis K."/>
            <person name="Markowitz V."/>
            <person name="Szeto E."/>
            <person name="Mikhailova N."/>
            <person name="Pati A."/>
            <person name="Wagner M."/>
            <person name="Woyke T."/>
            <person name="Ollivier B."/>
            <person name="Klenk H.P."/>
            <person name="Spring S."/>
            <person name="Loy A."/>
        </authorList>
    </citation>
    <scope>NUCLEOTIDE SEQUENCE [LARGE SCALE GENOMIC DNA]</scope>
    <source>
        <strain evidence="10">DSM 22704 / JCM 16185 / SJ4</strain>
    </source>
</reference>
<dbReference type="EMBL" id="CP003639">
    <property type="protein sequence ID" value="AFM39334.1"/>
    <property type="molecule type" value="Genomic_DNA"/>
</dbReference>
<dbReference type="PANTHER" id="PTHR43177">
    <property type="entry name" value="PROTEIN NRFC"/>
    <property type="match status" value="1"/>
</dbReference>
<dbReference type="SUPFAM" id="SSF54862">
    <property type="entry name" value="4Fe-4S ferredoxins"/>
    <property type="match status" value="1"/>
</dbReference>
<keyword evidence="2" id="KW-0004">4Fe-4S</keyword>
<evidence type="ECO:0000256" key="4">
    <source>
        <dbReference type="ARBA" id="ARBA00022737"/>
    </source>
</evidence>
<dbReference type="KEGG" id="dai:Desaci_0261"/>
<name>I4D0L0_DESAJ</name>
<dbReference type="GO" id="GO:0046872">
    <property type="term" value="F:metal ion binding"/>
    <property type="evidence" value="ECO:0007669"/>
    <property type="project" value="UniProtKB-KW"/>
</dbReference>
<proteinExistence type="predicted"/>
<dbReference type="AlphaFoldDB" id="I4D0L0"/>
<evidence type="ECO:0000256" key="2">
    <source>
        <dbReference type="ARBA" id="ARBA00022485"/>
    </source>
</evidence>
<dbReference type="InterPro" id="IPR050954">
    <property type="entry name" value="ET_IronSulfur_Cluster-Binding"/>
</dbReference>
<keyword evidence="3" id="KW-0479">Metal-binding</keyword>
<protein>
    <submittedName>
        <fullName evidence="9">Fe-S-cluster-containing hydrogenase subunit</fullName>
    </submittedName>
</protein>
<dbReference type="InterPro" id="IPR017896">
    <property type="entry name" value="4Fe4S_Fe-S-bd"/>
</dbReference>
<keyword evidence="5" id="KW-0249">Electron transport</keyword>
<dbReference type="PANTHER" id="PTHR43177:SF5">
    <property type="entry name" value="ANAEROBIC DIMETHYL SULFOXIDE REDUCTASE CHAIN B-RELATED"/>
    <property type="match status" value="1"/>
</dbReference>
<keyword evidence="7" id="KW-0411">Iron-sulfur</keyword>
<evidence type="ECO:0000313" key="10">
    <source>
        <dbReference type="Proteomes" id="UP000002892"/>
    </source>
</evidence>
<keyword evidence="1" id="KW-0813">Transport</keyword>
<keyword evidence="10" id="KW-1185">Reference proteome</keyword>
<evidence type="ECO:0000313" key="9">
    <source>
        <dbReference type="EMBL" id="AFM39334.1"/>
    </source>
</evidence>
<evidence type="ECO:0000256" key="5">
    <source>
        <dbReference type="ARBA" id="ARBA00022982"/>
    </source>
</evidence>
<evidence type="ECO:0000256" key="1">
    <source>
        <dbReference type="ARBA" id="ARBA00022448"/>
    </source>
</evidence>
<keyword evidence="6" id="KW-0408">Iron</keyword>
<dbReference type="InterPro" id="IPR017900">
    <property type="entry name" value="4Fe4S_Fe_S_CS"/>
</dbReference>
<dbReference type="HOGENOM" id="CLU_043374_3_1_9"/>
<organism evidence="9 10">
    <name type="scientific">Desulfosporosinus acidiphilus (strain DSM 22704 / JCM 16185 / SJ4)</name>
    <dbReference type="NCBI Taxonomy" id="646529"/>
    <lineage>
        <taxon>Bacteria</taxon>
        <taxon>Bacillati</taxon>
        <taxon>Bacillota</taxon>
        <taxon>Clostridia</taxon>
        <taxon>Eubacteriales</taxon>
        <taxon>Desulfitobacteriaceae</taxon>
        <taxon>Desulfosporosinus</taxon>
    </lineage>
</organism>
<evidence type="ECO:0000256" key="7">
    <source>
        <dbReference type="ARBA" id="ARBA00023014"/>
    </source>
</evidence>
<sequence length="164" mass="18057">MRQILARSERCLGCKSCELACAVAHSSSKTLFQALAEPQLPQRRIFVESNGEQNFPLQCRQCLDSPCVHACICGAMHIDLKTGLIQVDSQKCVGCMMCVMVCPYGVIAEIHSARQAAKCDRCLDLDYNPACVSACPTGALEFTEVQDFTHNSRKAFLKLMNSFS</sequence>
<dbReference type="OrthoDB" id="9810688at2"/>
<dbReference type="eggNOG" id="COG1142">
    <property type="taxonomic scope" value="Bacteria"/>
</dbReference>
<dbReference type="Pfam" id="PF13247">
    <property type="entry name" value="Fer4_11"/>
    <property type="match status" value="1"/>
</dbReference>
<dbReference type="PROSITE" id="PS51379">
    <property type="entry name" value="4FE4S_FER_2"/>
    <property type="match status" value="1"/>
</dbReference>
<dbReference type="PROSITE" id="PS00198">
    <property type="entry name" value="4FE4S_FER_1"/>
    <property type="match status" value="1"/>
</dbReference>
<dbReference type="Pfam" id="PF12800">
    <property type="entry name" value="Fer4_4"/>
    <property type="match status" value="1"/>
</dbReference>
<dbReference type="GO" id="GO:0051539">
    <property type="term" value="F:4 iron, 4 sulfur cluster binding"/>
    <property type="evidence" value="ECO:0007669"/>
    <property type="project" value="UniProtKB-KW"/>
</dbReference>
<dbReference type="CDD" id="cd10563">
    <property type="entry name" value="CooF_like"/>
    <property type="match status" value="1"/>
</dbReference>
<dbReference type="Gene3D" id="3.30.70.20">
    <property type="match status" value="2"/>
</dbReference>
<dbReference type="Proteomes" id="UP000002892">
    <property type="component" value="Chromosome"/>
</dbReference>
<keyword evidence="4" id="KW-0677">Repeat</keyword>
<dbReference type="RefSeq" id="WP_014825348.1">
    <property type="nucleotide sequence ID" value="NC_018068.1"/>
</dbReference>
<dbReference type="STRING" id="646529.Desaci_0261"/>
<gene>
    <name evidence="9" type="ordered locus">Desaci_0261</name>
</gene>
<feature type="domain" description="4Fe-4S ferredoxin-type" evidence="8">
    <location>
        <begin position="83"/>
        <end position="113"/>
    </location>
</feature>
<evidence type="ECO:0000259" key="8">
    <source>
        <dbReference type="PROSITE" id="PS51379"/>
    </source>
</evidence>
<accession>I4D0L0</accession>
<evidence type="ECO:0000256" key="6">
    <source>
        <dbReference type="ARBA" id="ARBA00023004"/>
    </source>
</evidence>
<evidence type="ECO:0000256" key="3">
    <source>
        <dbReference type="ARBA" id="ARBA00022723"/>
    </source>
</evidence>